<accession>A0A1Y0LL55</accession>
<reference evidence="3 4" key="1">
    <citation type="submission" date="2016-05" db="EMBL/GenBank/DDBJ databases">
        <title>Complete genome sequence of two 2,5-diketo-D-glunonic acid producing strain Tatumella citrea.</title>
        <authorList>
            <person name="Duan C."/>
            <person name="Yang J."/>
            <person name="Yang S."/>
        </authorList>
    </citation>
    <scope>NUCLEOTIDE SEQUENCE [LARGE SCALE GENOMIC DNA]</scope>
    <source>
        <strain evidence="2 3">ATCC 39140</strain>
        <strain evidence="1 4">DSM 13699</strain>
    </source>
</reference>
<proteinExistence type="predicted"/>
<name>A0A1Y0LL55_TATCI</name>
<evidence type="ECO:0000313" key="1">
    <source>
        <dbReference type="EMBL" id="ARU94557.1"/>
    </source>
</evidence>
<dbReference type="AlphaFoldDB" id="A0A1Y0LL55"/>
<dbReference type="OrthoDB" id="6629659at2"/>
<evidence type="ECO:0000313" key="2">
    <source>
        <dbReference type="EMBL" id="ARU98595.1"/>
    </source>
</evidence>
<dbReference type="EMBL" id="CP015581">
    <property type="protein sequence ID" value="ARU98595.1"/>
    <property type="molecule type" value="Genomic_DNA"/>
</dbReference>
<evidence type="ECO:0000313" key="4">
    <source>
        <dbReference type="Proteomes" id="UP000195814"/>
    </source>
</evidence>
<dbReference type="RefSeq" id="WP_087488922.1">
    <property type="nucleotide sequence ID" value="NZ_CP015579.1"/>
</dbReference>
<evidence type="ECO:0000313" key="3">
    <source>
        <dbReference type="Proteomes" id="UP000195729"/>
    </source>
</evidence>
<keyword evidence="3" id="KW-1185">Reference proteome</keyword>
<sequence length="132" mass="15246">MTTFSHRLAHIKTLDCFDIVDLHFEIQEAIKTAYRLRKDPKQLSLAIELCEESISISDIVIEAMKEKHRARLKEYEDVVGMKPSNTKFFYPSHHGYSQLSIILRRSGDADRGAVITKKIESEGWGSCRYEDI</sequence>
<dbReference type="EMBL" id="CP015579">
    <property type="protein sequence ID" value="ARU94557.1"/>
    <property type="molecule type" value="Genomic_DNA"/>
</dbReference>
<gene>
    <name evidence="1" type="ORF">A7K98_12760</name>
    <name evidence="2" type="ORF">A7K99_12750</name>
</gene>
<dbReference type="Proteomes" id="UP000195729">
    <property type="component" value="Chromosome"/>
</dbReference>
<organism evidence="1 4">
    <name type="scientific">Tatumella citrea</name>
    <name type="common">Pantoea citrea</name>
    <dbReference type="NCBI Taxonomy" id="53336"/>
    <lineage>
        <taxon>Bacteria</taxon>
        <taxon>Pseudomonadati</taxon>
        <taxon>Pseudomonadota</taxon>
        <taxon>Gammaproteobacteria</taxon>
        <taxon>Enterobacterales</taxon>
        <taxon>Erwiniaceae</taxon>
        <taxon>Tatumella</taxon>
    </lineage>
</organism>
<dbReference type="KEGG" id="tci:A7K98_12760"/>
<dbReference type="Proteomes" id="UP000195814">
    <property type="component" value="Chromosome"/>
</dbReference>
<protein>
    <submittedName>
        <fullName evidence="1">Uncharacterized protein</fullName>
    </submittedName>
</protein>